<dbReference type="Pfam" id="PF00226">
    <property type="entry name" value="DnaJ"/>
    <property type="match status" value="1"/>
</dbReference>
<name>A0A2W4UKP7_9CYAN</name>
<evidence type="ECO:0000313" key="4">
    <source>
        <dbReference type="Proteomes" id="UP000249354"/>
    </source>
</evidence>
<dbReference type="InterPro" id="IPR036869">
    <property type="entry name" value="J_dom_sf"/>
</dbReference>
<reference evidence="3 4" key="2">
    <citation type="submission" date="2018-06" db="EMBL/GenBank/DDBJ databases">
        <title>Metagenomic assembly of (sub)arctic Cyanobacteria and their associated microbiome from non-axenic cultures.</title>
        <authorList>
            <person name="Baurain D."/>
        </authorList>
    </citation>
    <scope>NUCLEOTIDE SEQUENCE [LARGE SCALE GENOMIC DNA]</scope>
    <source>
        <strain evidence="3">ULC129bin1</strain>
    </source>
</reference>
<evidence type="ECO:0000313" key="3">
    <source>
        <dbReference type="EMBL" id="PZO21966.1"/>
    </source>
</evidence>
<gene>
    <name evidence="3" type="ORF">DCF25_03955</name>
</gene>
<dbReference type="InterPro" id="IPR001623">
    <property type="entry name" value="DnaJ_domain"/>
</dbReference>
<dbReference type="SUPFAM" id="SSF46565">
    <property type="entry name" value="Chaperone J-domain"/>
    <property type="match status" value="1"/>
</dbReference>
<dbReference type="PRINTS" id="PR00625">
    <property type="entry name" value="JDOMAIN"/>
</dbReference>
<dbReference type="PANTHER" id="PTHR24074">
    <property type="entry name" value="CO-CHAPERONE PROTEIN DJLA"/>
    <property type="match status" value="1"/>
</dbReference>
<evidence type="ECO:0000256" key="1">
    <source>
        <dbReference type="PROSITE-ProRule" id="PRU00339"/>
    </source>
</evidence>
<evidence type="ECO:0000259" key="2">
    <source>
        <dbReference type="PROSITE" id="PS50076"/>
    </source>
</evidence>
<feature type="domain" description="J" evidence="2">
    <location>
        <begin position="5"/>
        <end position="89"/>
    </location>
</feature>
<dbReference type="Proteomes" id="UP000249354">
    <property type="component" value="Unassembled WGS sequence"/>
</dbReference>
<dbReference type="InterPro" id="IPR019734">
    <property type="entry name" value="TPR_rpt"/>
</dbReference>
<sequence length="257" mass="29087">MNLARHYKILGLRHSATAGEVKAAYRQLVRQYHPDINPDAEAIERFIQINGAYTAVLEEIEAAAVRKSQRRGVTIDRLGGIRAQLEKLGLGNFQGQADSAESELIQTGYEEDKNSAGVEVGFREEISDRELEIANERVRSQAVQTVKRPLSVAEETLKHDAYAQLKTLLSQQKFPLAIALIEGLAHRMPTDSEVSQWQAIVYQRWGRRLILQGQPHKARIYLKKALRTDPNNQSLWSEVNRDFWHLASLGHQSLPAF</sequence>
<dbReference type="InterPro" id="IPR050817">
    <property type="entry name" value="DjlA_DnaK_co-chaperone"/>
</dbReference>
<dbReference type="SMART" id="SM00271">
    <property type="entry name" value="DnaJ"/>
    <property type="match status" value="1"/>
</dbReference>
<dbReference type="InterPro" id="IPR011990">
    <property type="entry name" value="TPR-like_helical_dom_sf"/>
</dbReference>
<dbReference type="PROSITE" id="PS50076">
    <property type="entry name" value="DNAJ_2"/>
    <property type="match status" value="1"/>
</dbReference>
<protein>
    <submittedName>
        <fullName evidence="3">Molecular chaperone DnaJ</fullName>
    </submittedName>
</protein>
<keyword evidence="1" id="KW-0802">TPR repeat</keyword>
<comment type="caution">
    <text evidence="3">The sequence shown here is derived from an EMBL/GenBank/DDBJ whole genome shotgun (WGS) entry which is preliminary data.</text>
</comment>
<dbReference type="AlphaFoldDB" id="A0A2W4UKP7"/>
<feature type="repeat" description="TPR" evidence="1">
    <location>
        <begin position="199"/>
        <end position="232"/>
    </location>
</feature>
<proteinExistence type="predicted"/>
<organism evidence="3 4">
    <name type="scientific">Leptolyngbya foveolarum</name>
    <dbReference type="NCBI Taxonomy" id="47253"/>
    <lineage>
        <taxon>Bacteria</taxon>
        <taxon>Bacillati</taxon>
        <taxon>Cyanobacteriota</taxon>
        <taxon>Cyanophyceae</taxon>
        <taxon>Leptolyngbyales</taxon>
        <taxon>Leptolyngbyaceae</taxon>
        <taxon>Leptolyngbya group</taxon>
        <taxon>Leptolyngbya</taxon>
    </lineage>
</organism>
<dbReference type="Gene3D" id="1.25.40.10">
    <property type="entry name" value="Tetratricopeptide repeat domain"/>
    <property type="match status" value="1"/>
</dbReference>
<dbReference type="Gene3D" id="1.10.287.110">
    <property type="entry name" value="DnaJ domain"/>
    <property type="match status" value="1"/>
</dbReference>
<reference evidence="4" key="1">
    <citation type="submission" date="2018-04" db="EMBL/GenBank/DDBJ databases">
        <authorList>
            <person name="Cornet L."/>
        </authorList>
    </citation>
    <scope>NUCLEOTIDE SEQUENCE [LARGE SCALE GENOMIC DNA]</scope>
</reference>
<dbReference type="CDD" id="cd06257">
    <property type="entry name" value="DnaJ"/>
    <property type="match status" value="1"/>
</dbReference>
<accession>A0A2W4UKP7</accession>
<dbReference type="PROSITE" id="PS50005">
    <property type="entry name" value="TPR"/>
    <property type="match status" value="1"/>
</dbReference>
<dbReference type="EMBL" id="QBMC01000015">
    <property type="protein sequence ID" value="PZO21966.1"/>
    <property type="molecule type" value="Genomic_DNA"/>
</dbReference>
<dbReference type="SUPFAM" id="SSF48452">
    <property type="entry name" value="TPR-like"/>
    <property type="match status" value="1"/>
</dbReference>